<dbReference type="PANTHER" id="PTHR46766:SF1">
    <property type="entry name" value="GLUTAMINE-RICH PROTEIN 2"/>
    <property type="match status" value="1"/>
</dbReference>
<evidence type="ECO:0000259" key="2">
    <source>
        <dbReference type="Pfam" id="PF00823"/>
    </source>
</evidence>
<dbReference type="Gene3D" id="1.20.1260.20">
    <property type="entry name" value="PPE superfamily"/>
    <property type="match status" value="1"/>
</dbReference>
<dbReference type="SUPFAM" id="SSF140459">
    <property type="entry name" value="PE/PPE dimer-like"/>
    <property type="match status" value="1"/>
</dbReference>
<keyword evidence="4" id="KW-1185">Reference proteome</keyword>
<evidence type="ECO:0000313" key="3">
    <source>
        <dbReference type="EMBL" id="BDN81045.1"/>
    </source>
</evidence>
<dbReference type="InterPro" id="IPR000030">
    <property type="entry name" value="PPE_dom"/>
</dbReference>
<dbReference type="Pfam" id="PF00823">
    <property type="entry name" value="PPE"/>
    <property type="match status" value="1"/>
</dbReference>
<dbReference type="Proteomes" id="UP001058626">
    <property type="component" value="Chromosome"/>
</dbReference>
<evidence type="ECO:0000256" key="1">
    <source>
        <dbReference type="ARBA" id="ARBA00010652"/>
    </source>
</evidence>
<evidence type="ECO:0000313" key="4">
    <source>
        <dbReference type="Proteomes" id="UP001058626"/>
    </source>
</evidence>
<accession>A0A9N7LKD2</accession>
<name>A0A9N7LKD2_9MYCO</name>
<reference evidence="3" key="1">
    <citation type="submission" date="2022-06" db="EMBL/GenBank/DDBJ databases">
        <title>Complete genome sequence of Mycobacterium pseudoshottsii NJB1907-Z4.</title>
        <authorList>
            <person name="Komine T."/>
            <person name="Fukano H."/>
            <person name="Wada S."/>
        </authorList>
    </citation>
    <scope>NUCLEOTIDE SEQUENCE</scope>
    <source>
        <strain evidence="3">NJB1907-Z4</strain>
    </source>
</reference>
<dbReference type="InterPro" id="IPR038332">
    <property type="entry name" value="PPE_sf"/>
</dbReference>
<feature type="domain" description="PPE" evidence="2">
    <location>
        <begin position="1"/>
        <end position="143"/>
    </location>
</feature>
<dbReference type="EMBL" id="AP026367">
    <property type="protein sequence ID" value="BDN81045.1"/>
    <property type="molecule type" value="Genomic_DNA"/>
</dbReference>
<sequence length="304" mass="29906">MLDAAAAWEGLASELGTAASSFSSVTSGLVSDAWHGAAKAAMNAVATPYAQLLSAASTQAAGAVSQAKAVAGAFEVARAAMIHPLEVLANRNVFVQLIRTNLFGLNAPAIMAAEGQYEQMWAQDVAAMVGYHGGASSAAASLPSGLQQILQSLPNLGLGNKGNANLGSGNTGIGNIGVGNSGEGNSALVPPQSGNYNIGGGNNGNNNLGAGNIGNFNFGFGNNGTGNFGFGNAGPADLSNPNLFTFHVTPGENNIGIGNTGNGNFGLGNTGDGNIGGGNTGIGNIGFGLNGNNLVSVGAGLRRC</sequence>
<gene>
    <name evidence="3" type="ORF">NJB1907Z4_C12600</name>
</gene>
<comment type="similarity">
    <text evidence="1">Belongs to the mycobacterial PPE family.</text>
</comment>
<dbReference type="GO" id="GO:0052572">
    <property type="term" value="P:response to host immune response"/>
    <property type="evidence" value="ECO:0007669"/>
    <property type="project" value="TreeGrafter"/>
</dbReference>
<organism evidence="3 4">
    <name type="scientific">Mycobacterium pseudoshottsii</name>
    <dbReference type="NCBI Taxonomy" id="265949"/>
    <lineage>
        <taxon>Bacteria</taxon>
        <taxon>Bacillati</taxon>
        <taxon>Actinomycetota</taxon>
        <taxon>Actinomycetes</taxon>
        <taxon>Mycobacteriales</taxon>
        <taxon>Mycobacteriaceae</taxon>
        <taxon>Mycobacterium</taxon>
        <taxon>Mycobacterium ulcerans group</taxon>
    </lineage>
</organism>
<protein>
    <recommendedName>
        <fullName evidence="2">PPE domain-containing protein</fullName>
    </recommendedName>
</protein>
<proteinExistence type="inferred from homology"/>
<dbReference type="AlphaFoldDB" id="A0A9N7LKD2"/>
<dbReference type="PANTHER" id="PTHR46766">
    <property type="entry name" value="GLUTAMINE-RICH PROTEIN 2"/>
    <property type="match status" value="1"/>
</dbReference>